<organism evidence="2 3">
    <name type="scientific">Rhodopirellula sallentina SM41</name>
    <dbReference type="NCBI Taxonomy" id="1263870"/>
    <lineage>
        <taxon>Bacteria</taxon>
        <taxon>Pseudomonadati</taxon>
        <taxon>Planctomycetota</taxon>
        <taxon>Planctomycetia</taxon>
        <taxon>Pirellulales</taxon>
        <taxon>Pirellulaceae</taxon>
        <taxon>Rhodopirellula</taxon>
    </lineage>
</organism>
<accession>M5UE61</accession>
<proteinExistence type="predicted"/>
<gene>
    <name evidence="2" type="ORF">RSSM_04274</name>
</gene>
<dbReference type="AlphaFoldDB" id="M5UE61"/>
<feature type="region of interest" description="Disordered" evidence="1">
    <location>
        <begin position="23"/>
        <end position="56"/>
    </location>
</feature>
<reference evidence="2 3" key="1">
    <citation type="journal article" date="2013" name="Mar. Genomics">
        <title>Expression of sulfatases in Rhodopirellula baltica and the diversity of sulfatases in the genus Rhodopirellula.</title>
        <authorList>
            <person name="Wegner C.E."/>
            <person name="Richter-Heitmann T."/>
            <person name="Klindworth A."/>
            <person name="Klockow C."/>
            <person name="Richter M."/>
            <person name="Achstetter T."/>
            <person name="Glockner F.O."/>
            <person name="Harder J."/>
        </authorList>
    </citation>
    <scope>NUCLEOTIDE SEQUENCE [LARGE SCALE GENOMIC DNA]</scope>
    <source>
        <strain evidence="2 3">SM41</strain>
    </source>
</reference>
<dbReference type="EMBL" id="ANOH01000285">
    <property type="protein sequence ID" value="EMI54283.1"/>
    <property type="molecule type" value="Genomic_DNA"/>
</dbReference>
<evidence type="ECO:0000313" key="2">
    <source>
        <dbReference type="EMBL" id="EMI54283.1"/>
    </source>
</evidence>
<dbReference type="Proteomes" id="UP000011885">
    <property type="component" value="Unassembled WGS sequence"/>
</dbReference>
<comment type="caution">
    <text evidence="2">The sequence shown here is derived from an EMBL/GenBank/DDBJ whole genome shotgun (WGS) entry which is preliminary data.</text>
</comment>
<keyword evidence="3" id="KW-1185">Reference proteome</keyword>
<dbReference type="RefSeq" id="WP_008682603.1">
    <property type="nucleotide sequence ID" value="NZ_ANOH01000285.1"/>
</dbReference>
<protein>
    <submittedName>
        <fullName evidence="2">Uncharacterized protein</fullName>
    </submittedName>
</protein>
<dbReference type="OrthoDB" id="9876147at2"/>
<feature type="compositionally biased region" description="Basic and acidic residues" evidence="1">
    <location>
        <begin position="40"/>
        <end position="56"/>
    </location>
</feature>
<name>M5UE61_9BACT</name>
<evidence type="ECO:0000313" key="3">
    <source>
        <dbReference type="Proteomes" id="UP000011885"/>
    </source>
</evidence>
<evidence type="ECO:0000256" key="1">
    <source>
        <dbReference type="SAM" id="MobiDB-lite"/>
    </source>
</evidence>
<dbReference type="PATRIC" id="fig|1263870.3.peg.4520"/>
<sequence>MFVPVNAPIIIQTVHGLTYKVAATSNREENEDPQLSRKSNRIETKSKSTKDDSRIA</sequence>